<dbReference type="RefSeq" id="WP_306856959.1">
    <property type="nucleotide sequence ID" value="NZ_JAUSRB010000001.1"/>
</dbReference>
<gene>
    <name evidence="2" type="ORF">J2S55_000491</name>
</gene>
<comment type="caution">
    <text evidence="2">The sequence shown here is derived from an EMBL/GenBank/DDBJ whole genome shotgun (WGS) entry which is preliminary data.</text>
</comment>
<feature type="region of interest" description="Disordered" evidence="1">
    <location>
        <begin position="1"/>
        <end position="50"/>
    </location>
</feature>
<dbReference type="Proteomes" id="UP001230426">
    <property type="component" value="Unassembled WGS sequence"/>
</dbReference>
<proteinExistence type="predicted"/>
<name>A0ABT9QXA7_9ACTN</name>
<evidence type="ECO:0000313" key="3">
    <source>
        <dbReference type="Proteomes" id="UP001230426"/>
    </source>
</evidence>
<evidence type="ECO:0000313" key="2">
    <source>
        <dbReference type="EMBL" id="MDP9861232.1"/>
    </source>
</evidence>
<sequence length="50" mass="5345">MRHRRPGLSRTRAGSGGGHGAPRPPFTPMPAYGLTGRVRGDENAGELFLE</sequence>
<evidence type="ECO:0000256" key="1">
    <source>
        <dbReference type="SAM" id="MobiDB-lite"/>
    </source>
</evidence>
<keyword evidence="3" id="KW-1185">Reference proteome</keyword>
<protein>
    <submittedName>
        <fullName evidence="2">Uncharacterized protein</fullName>
    </submittedName>
</protein>
<organism evidence="2 3">
    <name type="scientific">Streptosporangium brasiliense</name>
    <dbReference type="NCBI Taxonomy" id="47480"/>
    <lineage>
        <taxon>Bacteria</taxon>
        <taxon>Bacillati</taxon>
        <taxon>Actinomycetota</taxon>
        <taxon>Actinomycetes</taxon>
        <taxon>Streptosporangiales</taxon>
        <taxon>Streptosporangiaceae</taxon>
        <taxon>Streptosporangium</taxon>
    </lineage>
</organism>
<accession>A0ABT9QXA7</accession>
<reference evidence="2 3" key="1">
    <citation type="submission" date="2023-07" db="EMBL/GenBank/DDBJ databases">
        <title>Sequencing the genomes of 1000 actinobacteria strains.</title>
        <authorList>
            <person name="Klenk H.-P."/>
        </authorList>
    </citation>
    <scope>NUCLEOTIDE SEQUENCE [LARGE SCALE GENOMIC DNA]</scope>
    <source>
        <strain evidence="2 3">DSM 44109</strain>
    </source>
</reference>
<dbReference type="EMBL" id="JAUSRB010000001">
    <property type="protein sequence ID" value="MDP9861232.1"/>
    <property type="molecule type" value="Genomic_DNA"/>
</dbReference>